<dbReference type="InterPro" id="IPR046528">
    <property type="entry name" value="DUF6593"/>
</dbReference>
<proteinExistence type="predicted"/>
<reference evidence="2" key="1">
    <citation type="submission" date="2022-07" db="EMBL/GenBank/DDBJ databases">
        <title>Genome Sequence of Physisporinus lineatus.</title>
        <authorList>
            <person name="Buettner E."/>
        </authorList>
    </citation>
    <scope>NUCLEOTIDE SEQUENCE</scope>
    <source>
        <strain evidence="2">VT162</strain>
    </source>
</reference>
<dbReference type="AlphaFoldDB" id="A0AAD5VC08"/>
<evidence type="ECO:0000313" key="3">
    <source>
        <dbReference type="Proteomes" id="UP001212997"/>
    </source>
</evidence>
<name>A0AAD5VC08_9APHY</name>
<dbReference type="Proteomes" id="UP001212997">
    <property type="component" value="Unassembled WGS sequence"/>
</dbReference>
<keyword evidence="3" id="KW-1185">Reference proteome</keyword>
<comment type="caution">
    <text evidence="2">The sequence shown here is derived from an EMBL/GenBank/DDBJ whole genome shotgun (WGS) entry which is preliminary data.</text>
</comment>
<feature type="domain" description="DUF6593" evidence="1">
    <location>
        <begin position="68"/>
        <end position="214"/>
    </location>
</feature>
<accession>A0AAD5VC08</accession>
<dbReference type="Pfam" id="PF20236">
    <property type="entry name" value="DUF6593"/>
    <property type="match status" value="1"/>
</dbReference>
<dbReference type="EMBL" id="JANAWD010000010">
    <property type="protein sequence ID" value="KAJ3491562.1"/>
    <property type="molecule type" value="Genomic_DNA"/>
</dbReference>
<organism evidence="2 3">
    <name type="scientific">Meripilus lineatus</name>
    <dbReference type="NCBI Taxonomy" id="2056292"/>
    <lineage>
        <taxon>Eukaryota</taxon>
        <taxon>Fungi</taxon>
        <taxon>Dikarya</taxon>
        <taxon>Basidiomycota</taxon>
        <taxon>Agaricomycotina</taxon>
        <taxon>Agaricomycetes</taxon>
        <taxon>Polyporales</taxon>
        <taxon>Meripilaceae</taxon>
        <taxon>Meripilus</taxon>
    </lineage>
</organism>
<evidence type="ECO:0000313" key="2">
    <source>
        <dbReference type="EMBL" id="KAJ3491562.1"/>
    </source>
</evidence>
<sequence length="217" mass="24430">MTTIRGPLQDVLQGEVTPQALVDKEIEKEVICSYVPLRPSQPLIYTFNRWKRNSMLLLPPESSRNRTPVYNIEVSLNLNPFTPLSYVTTIRRGDTEDGPIVGEFELAVSHTRATVTLGSLCTRMSNVLTNQNDRRVWQWKHTNIDLRWDCRAKLDDGSPMCICSNAQRLQLASFVPPPIDASPPLPDATLTVFPDGHALFDDILISALVLDRKMTLS</sequence>
<evidence type="ECO:0000259" key="1">
    <source>
        <dbReference type="Pfam" id="PF20236"/>
    </source>
</evidence>
<gene>
    <name evidence="2" type="ORF">NLI96_g598</name>
</gene>
<protein>
    <recommendedName>
        <fullName evidence="1">DUF6593 domain-containing protein</fullName>
    </recommendedName>
</protein>